<dbReference type="RefSeq" id="WP_037046180.1">
    <property type="nucleotide sequence ID" value="NZ_BAAAUZ010000042.1"/>
</dbReference>
<dbReference type="EMBL" id="BSFQ01000008">
    <property type="protein sequence ID" value="GLL11352.1"/>
    <property type="molecule type" value="Genomic_DNA"/>
</dbReference>
<dbReference type="Pfam" id="PF02467">
    <property type="entry name" value="Whib"/>
    <property type="match status" value="1"/>
</dbReference>
<feature type="domain" description="4Fe-4S Wbl-type" evidence="1">
    <location>
        <begin position="33"/>
        <end position="100"/>
    </location>
</feature>
<dbReference type="PROSITE" id="PS51674">
    <property type="entry name" value="4FE4S_WBL"/>
    <property type="match status" value="1"/>
</dbReference>
<proteinExistence type="predicted"/>
<dbReference type="InterPro" id="IPR034768">
    <property type="entry name" value="4FE4S_WBL"/>
</dbReference>
<keyword evidence="3" id="KW-1185">Reference proteome</keyword>
<reference evidence="2" key="2">
    <citation type="submission" date="2023-01" db="EMBL/GenBank/DDBJ databases">
        <authorList>
            <person name="Sun Q."/>
            <person name="Evtushenko L."/>
        </authorList>
    </citation>
    <scope>NUCLEOTIDE SEQUENCE</scope>
    <source>
        <strain evidence="2">VKM Ac-1069</strain>
    </source>
</reference>
<organism evidence="2 3">
    <name type="scientific">Pseudonocardia halophobica</name>
    <dbReference type="NCBI Taxonomy" id="29401"/>
    <lineage>
        <taxon>Bacteria</taxon>
        <taxon>Bacillati</taxon>
        <taxon>Actinomycetota</taxon>
        <taxon>Actinomycetes</taxon>
        <taxon>Pseudonocardiales</taxon>
        <taxon>Pseudonocardiaceae</taxon>
        <taxon>Pseudonocardia</taxon>
    </lineage>
</organism>
<protein>
    <recommendedName>
        <fullName evidence="1">4Fe-4S Wbl-type domain-containing protein</fullName>
    </recommendedName>
</protein>
<sequence>MTPSLNRTEVRTRRAVPDLLADLLAGPALPGARCAGLAPEHDVDPLPGETHDQHAARLTRAAARCADCPASTTCAQIAAELPERFRVGIWAGRAHGLPHVRRGAA</sequence>
<dbReference type="AlphaFoldDB" id="A0A9W6NWD4"/>
<gene>
    <name evidence="2" type="ORF">GCM10017577_24930</name>
</gene>
<evidence type="ECO:0000313" key="2">
    <source>
        <dbReference type="EMBL" id="GLL11352.1"/>
    </source>
</evidence>
<dbReference type="Proteomes" id="UP001143463">
    <property type="component" value="Unassembled WGS sequence"/>
</dbReference>
<name>A0A9W6NWD4_9PSEU</name>
<evidence type="ECO:0000313" key="3">
    <source>
        <dbReference type="Proteomes" id="UP001143463"/>
    </source>
</evidence>
<reference evidence="2" key="1">
    <citation type="journal article" date="2014" name="Int. J. Syst. Evol. Microbiol.">
        <title>Complete genome sequence of Corynebacterium casei LMG S-19264T (=DSM 44701T), isolated from a smear-ripened cheese.</title>
        <authorList>
            <consortium name="US DOE Joint Genome Institute (JGI-PGF)"/>
            <person name="Walter F."/>
            <person name="Albersmeier A."/>
            <person name="Kalinowski J."/>
            <person name="Ruckert C."/>
        </authorList>
    </citation>
    <scope>NUCLEOTIDE SEQUENCE</scope>
    <source>
        <strain evidence="2">VKM Ac-1069</strain>
    </source>
</reference>
<accession>A0A9W6NWD4</accession>
<comment type="caution">
    <text evidence="2">The sequence shown here is derived from an EMBL/GenBank/DDBJ whole genome shotgun (WGS) entry which is preliminary data.</text>
</comment>
<evidence type="ECO:0000259" key="1">
    <source>
        <dbReference type="PROSITE" id="PS51674"/>
    </source>
</evidence>